<accession>A0A2K3CX02</accession>
<gene>
    <name evidence="6" type="ORF">CHLRE_15g643386v5</name>
</gene>
<evidence type="ECO:0000256" key="4">
    <source>
        <dbReference type="SAM" id="Phobius"/>
    </source>
</evidence>
<dbReference type="RefSeq" id="XP_042916572.1">
    <property type="nucleotide sequence ID" value="XM_043070702.1"/>
</dbReference>
<feature type="region of interest" description="Disordered" evidence="3">
    <location>
        <begin position="1108"/>
        <end position="1135"/>
    </location>
</feature>
<keyword evidence="4" id="KW-0472">Membrane</keyword>
<dbReference type="GO" id="GO:0006099">
    <property type="term" value="P:tricarboxylic acid cycle"/>
    <property type="evidence" value="ECO:0000318"/>
    <property type="project" value="GO_Central"/>
</dbReference>
<reference evidence="6 7" key="1">
    <citation type="journal article" date="2007" name="Science">
        <title>The Chlamydomonas genome reveals the evolution of key animal and plant functions.</title>
        <authorList>
            <person name="Merchant S.S."/>
            <person name="Prochnik S.E."/>
            <person name="Vallon O."/>
            <person name="Harris E.H."/>
            <person name="Karpowicz S.J."/>
            <person name="Witman G.B."/>
            <person name="Terry A."/>
            <person name="Salamov A."/>
            <person name="Fritz-Laylin L.K."/>
            <person name="Marechal-Drouard L."/>
            <person name="Marshall W.F."/>
            <person name="Qu L.H."/>
            <person name="Nelson D.R."/>
            <person name="Sanderfoot A.A."/>
            <person name="Spalding M.H."/>
            <person name="Kapitonov V.V."/>
            <person name="Ren Q."/>
            <person name="Ferris P."/>
            <person name="Lindquist E."/>
            <person name="Shapiro H."/>
            <person name="Lucas S.M."/>
            <person name="Grimwood J."/>
            <person name="Schmutz J."/>
            <person name="Cardol P."/>
            <person name="Cerutti H."/>
            <person name="Chanfreau G."/>
            <person name="Chen C.L."/>
            <person name="Cognat V."/>
            <person name="Croft M.T."/>
            <person name="Dent R."/>
            <person name="Dutcher S."/>
            <person name="Fernandez E."/>
            <person name="Fukuzawa H."/>
            <person name="Gonzalez-Ballester D."/>
            <person name="Gonzalez-Halphen D."/>
            <person name="Hallmann A."/>
            <person name="Hanikenne M."/>
            <person name="Hippler M."/>
            <person name="Inwood W."/>
            <person name="Jabbari K."/>
            <person name="Kalanon M."/>
            <person name="Kuras R."/>
            <person name="Lefebvre P.A."/>
            <person name="Lemaire S.D."/>
            <person name="Lobanov A.V."/>
            <person name="Lohr M."/>
            <person name="Manuell A."/>
            <person name="Meier I."/>
            <person name="Mets L."/>
            <person name="Mittag M."/>
            <person name="Mittelmeier T."/>
            <person name="Moroney J.V."/>
            <person name="Moseley J."/>
            <person name="Napoli C."/>
            <person name="Nedelcu A.M."/>
            <person name="Niyogi K."/>
            <person name="Novoselov S.V."/>
            <person name="Paulsen I.T."/>
            <person name="Pazour G."/>
            <person name="Purton S."/>
            <person name="Ral J.P."/>
            <person name="Riano-Pachon D.M."/>
            <person name="Riekhof W."/>
            <person name="Rymarquis L."/>
            <person name="Schroda M."/>
            <person name="Stern D."/>
            <person name="Umen J."/>
            <person name="Willows R."/>
            <person name="Wilson N."/>
            <person name="Zimmer S.L."/>
            <person name="Allmer J."/>
            <person name="Balk J."/>
            <person name="Bisova K."/>
            <person name="Chen C.J."/>
            <person name="Elias M."/>
            <person name="Gendler K."/>
            <person name="Hauser C."/>
            <person name="Lamb M.R."/>
            <person name="Ledford H."/>
            <person name="Long J.C."/>
            <person name="Minagawa J."/>
            <person name="Page M.D."/>
            <person name="Pan J."/>
            <person name="Pootakham W."/>
            <person name="Roje S."/>
            <person name="Rose A."/>
            <person name="Stahlberg E."/>
            <person name="Terauchi A.M."/>
            <person name="Yang P."/>
            <person name="Ball S."/>
            <person name="Bowler C."/>
            <person name="Dieckmann C.L."/>
            <person name="Gladyshev V.N."/>
            <person name="Green P."/>
            <person name="Jorgensen R."/>
            <person name="Mayfield S."/>
            <person name="Mueller-Roeber B."/>
            <person name="Rajamani S."/>
            <person name="Sayre R.T."/>
            <person name="Brokstein P."/>
            <person name="Dubchak I."/>
            <person name="Goodstein D."/>
            <person name="Hornick L."/>
            <person name="Huang Y.W."/>
            <person name="Jhaveri J."/>
            <person name="Luo Y."/>
            <person name="Martinez D."/>
            <person name="Ngau W.C."/>
            <person name="Otillar B."/>
            <person name="Poliakov A."/>
            <person name="Porter A."/>
            <person name="Szajkowski L."/>
            <person name="Werner G."/>
            <person name="Zhou K."/>
            <person name="Grigoriev I.V."/>
            <person name="Rokhsar D.S."/>
            <person name="Grossman A.R."/>
        </authorList>
    </citation>
    <scope>NUCLEOTIDE SEQUENCE [LARGE SCALE GENOMIC DNA]</scope>
    <source>
        <strain evidence="7">CC-503</strain>
    </source>
</reference>
<evidence type="ECO:0000256" key="1">
    <source>
        <dbReference type="ARBA" id="ARBA00007317"/>
    </source>
</evidence>
<feature type="region of interest" description="Disordered" evidence="3">
    <location>
        <begin position="422"/>
        <end position="453"/>
    </location>
</feature>
<dbReference type="STRING" id="3055.A0A2K3CX02"/>
<dbReference type="GeneID" id="5727769"/>
<evidence type="ECO:0000313" key="6">
    <source>
        <dbReference type="EMBL" id="PNW72813.1"/>
    </source>
</evidence>
<dbReference type="OrthoDB" id="432234at2759"/>
<dbReference type="GO" id="GO:0004149">
    <property type="term" value="F:dihydrolipoyllysine-residue succinyltransferase activity"/>
    <property type="evidence" value="ECO:0000318"/>
    <property type="project" value="GO_Central"/>
</dbReference>
<evidence type="ECO:0000259" key="5">
    <source>
        <dbReference type="PROSITE" id="PS50053"/>
    </source>
</evidence>
<dbReference type="Pfam" id="PF20209">
    <property type="entry name" value="DUF6570"/>
    <property type="match status" value="1"/>
</dbReference>
<dbReference type="PROSITE" id="PS50053">
    <property type="entry name" value="UBIQUITIN_2"/>
    <property type="match status" value="1"/>
</dbReference>
<comment type="similarity">
    <text evidence="1">Belongs to the 2-oxoacid dehydrogenase family.</text>
</comment>
<dbReference type="Proteomes" id="UP000006906">
    <property type="component" value="Chromosome 15"/>
</dbReference>
<dbReference type="KEGG" id="cre:CHLRE_15g643386v5"/>
<keyword evidence="2" id="KW-0450">Lipoyl</keyword>
<keyword evidence="4" id="KW-0812">Transmembrane</keyword>
<feature type="transmembrane region" description="Helical" evidence="4">
    <location>
        <begin position="215"/>
        <end position="235"/>
    </location>
</feature>
<evidence type="ECO:0000256" key="2">
    <source>
        <dbReference type="ARBA" id="ARBA00022823"/>
    </source>
</evidence>
<feature type="region of interest" description="Disordered" evidence="3">
    <location>
        <begin position="474"/>
        <end position="505"/>
    </location>
</feature>
<name>A0A2K3CX02_CHLRE</name>
<keyword evidence="4" id="KW-1133">Transmembrane helix</keyword>
<feature type="domain" description="Ubiquitin-like" evidence="5">
    <location>
        <begin position="241"/>
        <end position="312"/>
    </location>
</feature>
<organism evidence="6 7">
    <name type="scientific">Chlamydomonas reinhardtii</name>
    <name type="common">Chlamydomonas smithii</name>
    <dbReference type="NCBI Taxonomy" id="3055"/>
    <lineage>
        <taxon>Eukaryota</taxon>
        <taxon>Viridiplantae</taxon>
        <taxon>Chlorophyta</taxon>
        <taxon>core chlorophytes</taxon>
        <taxon>Chlorophyceae</taxon>
        <taxon>CS clade</taxon>
        <taxon>Chlamydomonadales</taxon>
        <taxon>Chlamydomonadaceae</taxon>
        <taxon>Chlamydomonas</taxon>
    </lineage>
</organism>
<dbReference type="InterPro" id="IPR027417">
    <property type="entry name" value="P-loop_NTPase"/>
</dbReference>
<dbReference type="ExpressionAtlas" id="A0A2K3CX02">
    <property type="expression patterns" value="differential"/>
</dbReference>
<feature type="region of interest" description="Disordered" evidence="3">
    <location>
        <begin position="1257"/>
        <end position="1276"/>
    </location>
</feature>
<sequence>MTWQHGARKDTWQERGAFGAQALLVLQAAPLLLLGSLCALLGGAAARVATVLLLLLLRTAATRSGLSSAAAWAWAGWGLMTAGHRQPLWRALASLWQQWRRWHMLAGRDSGGRISIRVYSQRVWWAALGNVQRTAPALAWDALVLGLGAGAAVAGAVAWAGARVELELPWHLAWVRMVAGELLQPSVHALLSAHASSLFNDTRAWPSSGANAAAVVWHVGMCPAVFQAVVGMLWCRWRRSVRTLSGKTGVVSVLPCDPAAVLLLSTAANEGVPPVLLRLLWRSRRVRLHRSFAAQGILPGSTVFVTSVLYGGIGFTEAEVRRVCDAVEKLARRDAGACARMEAGQWEPLVQMLAHQSTASPAVVEAVLCERAATIRAAVAVAGITHRMFAARTAKQQAARAAAAGSAAAGGVQASVGGAPGTSAVGASPAARTGPGSAGAAVSDYSGAAGAPSAAPQEQAARAAAAGSVAAGGVQASAGGAPGTSAVGASSAARTGPGSAGAAVSRYSGAAGAPSAAQHKVTAAPGARLAGVPQQPRTLRQRAQAEAFKSMMRQGLDEGSRAHAAAQTCTFTRPEQPAAPASVAREGQPQGRYVTDVIAGIVGVLRQHRDLASILHRKEMNMLLPGELKQLAEALQQQLPEKLRSSSVYGMQTWLHHHADEIELALAGVPNPDAVAAAAGVGGAAMPWEVQLGLQRVAEMMGLASDAEKQPAAEAWQERQWHTLTDCISATRAAARVAGDTAGAAGVGVGTGGAQTAAGGVPDIATSRLCDDAAAAQAMRQQMAAELPTQPCSVCGRRRRQRDVHWHRVSGLREWLDEQLSAMLPGTAEAPRDGNTLWAPPTSAEATALLAGATGAASMSDITERVMREGAASGRAVYRLQAHPAAGTVQLAADGDHQLRVCVDCMRAHQHGHLPSLSYACVDNGLRPSHLPQLTVMEERLVAVWRPLRNLMVCRPPAAGGGPGHWEMRAHVIAFKAPEPQQLAAVFPCSLARVPECITVVFVSPAQTYQQLEALARRVPALMVRGKVVAAWARHLAALYPSARLDEAAVQEWERQPLTAVADALARRAVCTQTQGEASALLRTLRAEQEGYARARYGTAEEAAARGASTGMAAGVNSDSSSGSDSEAVIVQQSLARPSRKRPRLLSAAHMQRLLCGLDRDASVAVRQLLLAHNFKAAATKLLRHHGGVPTKEAVTQMKGQLQTQHCNYEQVLTDHERALTAEANASGSTRPLSRPPAGAPLPPGSLFVVHEPQALSPVQREHRARRPQSLSGLPAEAAQRAGAAALAAAAAGAEVAAAFSNCGQNVTHMQGIDDVDLSPTPADSPALRAVFQDACADERALQLLLDGWPLASCTEQAPQSDYQPEWPLRVHVNRFPNGTGACPTGMQMLSWIQLQLQRWYPPAPDGTEDCSAQAPHFILDMFDAWQRHTVNQQVAVRFKLDPQLIMSLGDMGPDTLVEAADVLAAGLSRTEQAQRLHGSPPEVEQLVRGARITGAHVVGSPGSYAALRSRAYGLWAAYGPPSASVTLNPASVHSDATFTLMGRPYTFDVRTGAPQHRPMAAERWDLVAGHPLACAESFEAFMDAFCDVFLGWPAGSDVQQRSNCLFGRVDAFFFKFEMNQRGELHVHGCIWQPGLQPARLRKALADPRSCPDVLLDFLESVQTQWFASPLLFSGGERPVHAQKLSTEQLQEVAEAAGSERLTELQRDVLREVLVEVKARGAMEDAAVSCRPPLQCSSLTEAERLGLFAAHAVLETLLHAHRDGTCTTSHSKHATDSNCRMRLPRMLHWLTTYLHEQSVCVHLKRYGRYMVSHMVALLLAVPCNHTVTFACDVGRWLRTRELWDQRHEGIPRTDPVWERRPQLPSLEQLAADAADYALKYATKSEAVQGSRALIAAATMLRRRMHLMTPEQQAGIESEHLPIQDVLDQLRHPFAAFADASASAWAPRPPTAGVSAAGESSTPAQAQLTAEVTARAQQSATVAALRTARPVGAAAVQREGMFNLAHAINLLTAQQTFSTPAAALLLMRGTDAHESHQFRAIDYRMFSQHVQSQLKRADPELRPRDAELRLVRTMGSVGAGGSARGEGQVPAASTIASDVPGSGPSGSVQQLEQLAVAPARYRSSSYLKDYLYRGEALRELSPMMMAMLFYKVLERYAVFALANFAAYSCDDRLDLSNGAWAAYQRCFAQPAHGQSLHVRIACRMLDHVDGLARVRMRAEERRQLQAEAEGTAEDAAEEALLEGVPVEGMDDLEAEPQDDEEPDVRRSAAPAAELWQGYPARQCMASGWAYSGGGSSAQHAGVDALAAAQQRMHDYDLGGQYAAQALAQAQGAVQQQLLLYNSGTAAVTAKLVLISPLAVTTAAPEVQGVWPDAANPGAEPPYVLCPEDSQPTPEDTARLWNLSDDQQQAFMLYAQLLLTEAAGVRQPPVCSVLTGKAGSGKSRVLQALLWFAYQHRCESLIALVSYTWRAALHLPQPRHVPLYSGAAEESLRRLLAPGVGDGGAMERQIRQLEHPEGSMNLMGRELWNMVPFAFVLTHQHRQQAGVGDSDEPLFMLAEKFGGVQEISQADLDTACQQLNARVWQPPKPGIDPVPQPFAVVQRHVVRVPLALQLVQLHALAQRQQLLLWRSADLSPDGSSLPISHVHQLEALGGAEDDSGVPAVCAFFAGIRYVFTSNEHL</sequence>
<dbReference type="InParanoid" id="A0A2K3CX02"/>
<proteinExistence type="inferred from homology"/>
<dbReference type="EMBL" id="CM008976">
    <property type="protein sequence ID" value="PNW72813.1"/>
    <property type="molecule type" value="Genomic_DNA"/>
</dbReference>
<dbReference type="PANTHER" id="PTHR43416:SF5">
    <property type="entry name" value="DIHYDROLIPOYLLYSINE-RESIDUE SUCCINYLTRANSFERASE COMPONENT OF 2-OXOGLUTARATE DEHYDROGENASE COMPLEX, MITOCHONDRIAL"/>
    <property type="match status" value="1"/>
</dbReference>
<dbReference type="PANTHER" id="PTHR43416">
    <property type="entry name" value="DIHYDROLIPOYLLYSINE-RESIDUE SUCCINYLTRANSFERASE COMPONENT OF 2-OXOGLUTARATE DEHYDROGENASE COMPLEX, MITOCHONDRIAL-RELATED"/>
    <property type="match status" value="1"/>
</dbReference>
<dbReference type="InterPro" id="IPR050537">
    <property type="entry name" value="2-oxoacid_dehydrogenase"/>
</dbReference>
<dbReference type="Gramene" id="PNW72813">
    <property type="protein sequence ID" value="PNW72813"/>
    <property type="gene ID" value="CHLRE_15g643386v5"/>
</dbReference>
<feature type="transmembrane region" description="Helical" evidence="4">
    <location>
        <begin position="292"/>
        <end position="313"/>
    </location>
</feature>
<dbReference type="InterPro" id="IPR029071">
    <property type="entry name" value="Ubiquitin-like_domsf"/>
</dbReference>
<dbReference type="InterPro" id="IPR025476">
    <property type="entry name" value="Helitron_helicase-like"/>
</dbReference>
<dbReference type="InterPro" id="IPR000626">
    <property type="entry name" value="Ubiquitin-like_dom"/>
</dbReference>
<dbReference type="Gene3D" id="3.40.50.300">
    <property type="entry name" value="P-loop containing nucleotide triphosphate hydrolases"/>
    <property type="match status" value="1"/>
</dbReference>
<feature type="compositionally biased region" description="Low complexity" evidence="3">
    <location>
        <begin position="1108"/>
        <end position="1126"/>
    </location>
</feature>
<feature type="transmembrane region" description="Helical" evidence="4">
    <location>
        <begin position="31"/>
        <end position="57"/>
    </location>
</feature>
<dbReference type="Pfam" id="PF14214">
    <property type="entry name" value="Helitron_like_N"/>
    <property type="match status" value="1"/>
</dbReference>
<dbReference type="SUPFAM" id="SSF54236">
    <property type="entry name" value="Ubiquitin-like"/>
    <property type="match status" value="1"/>
</dbReference>
<dbReference type="InterPro" id="IPR046700">
    <property type="entry name" value="DUF6570"/>
</dbReference>
<keyword evidence="7" id="KW-1185">Reference proteome</keyword>
<evidence type="ECO:0000256" key="3">
    <source>
        <dbReference type="SAM" id="MobiDB-lite"/>
    </source>
</evidence>
<dbReference type="PaxDb" id="3055-EDO97866"/>
<feature type="transmembrane region" description="Helical" evidence="4">
    <location>
        <begin position="142"/>
        <end position="162"/>
    </location>
</feature>
<dbReference type="GO" id="GO:0005739">
    <property type="term" value="C:mitochondrion"/>
    <property type="evidence" value="ECO:0000318"/>
    <property type="project" value="GO_Central"/>
</dbReference>
<protein>
    <recommendedName>
        <fullName evidence="5">Ubiquitin-like domain-containing protein</fullName>
    </recommendedName>
</protein>
<evidence type="ECO:0000313" key="7">
    <source>
        <dbReference type="Proteomes" id="UP000006906"/>
    </source>
</evidence>